<gene>
    <name evidence="4" type="ORF">Pr1d_04690</name>
</gene>
<dbReference type="PANTHER" id="PTHR30093:SF2">
    <property type="entry name" value="TYPE II SECRETION SYSTEM PROTEIN H"/>
    <property type="match status" value="1"/>
</dbReference>
<dbReference type="Pfam" id="PF07596">
    <property type="entry name" value="SBP_bac_10"/>
    <property type="match status" value="1"/>
</dbReference>
<dbReference type="SUPFAM" id="SSF54523">
    <property type="entry name" value="Pili subunits"/>
    <property type="match status" value="1"/>
</dbReference>
<keyword evidence="2" id="KW-1133">Transmembrane helix</keyword>
<dbReference type="KEGG" id="bgok:Pr1d_04690"/>
<dbReference type="Proteomes" id="UP000323917">
    <property type="component" value="Chromosome"/>
</dbReference>
<feature type="region of interest" description="Disordered" evidence="1">
    <location>
        <begin position="177"/>
        <end position="203"/>
    </location>
</feature>
<proteinExistence type="predicted"/>
<evidence type="ECO:0000259" key="3">
    <source>
        <dbReference type="Pfam" id="PF07596"/>
    </source>
</evidence>
<dbReference type="InterPro" id="IPR027558">
    <property type="entry name" value="Pre_pil_HX9DG_C"/>
</dbReference>
<reference evidence="4 5" key="1">
    <citation type="submission" date="2019-08" db="EMBL/GenBank/DDBJ databases">
        <title>Deep-cultivation of Planctomycetes and their phenomic and genomic characterization uncovers novel biology.</title>
        <authorList>
            <person name="Wiegand S."/>
            <person name="Jogler M."/>
            <person name="Boedeker C."/>
            <person name="Pinto D."/>
            <person name="Vollmers J."/>
            <person name="Rivas-Marin E."/>
            <person name="Kohn T."/>
            <person name="Peeters S.H."/>
            <person name="Heuer A."/>
            <person name="Rast P."/>
            <person name="Oberbeckmann S."/>
            <person name="Bunk B."/>
            <person name="Jeske O."/>
            <person name="Meyerdierks A."/>
            <person name="Storesund J.E."/>
            <person name="Kallscheuer N."/>
            <person name="Luecker S."/>
            <person name="Lage O.M."/>
            <person name="Pohl T."/>
            <person name="Merkel B.J."/>
            <person name="Hornburger P."/>
            <person name="Mueller R.-W."/>
            <person name="Bruemmer F."/>
            <person name="Labrenz M."/>
            <person name="Spormann A.M."/>
            <person name="Op den Camp H."/>
            <person name="Overmann J."/>
            <person name="Amann R."/>
            <person name="Jetten M.S.M."/>
            <person name="Mascher T."/>
            <person name="Medema M.H."/>
            <person name="Devos D.P."/>
            <person name="Kaster A.-K."/>
            <person name="Ovreas L."/>
            <person name="Rohde M."/>
            <person name="Galperin M.Y."/>
            <person name="Jogler C."/>
        </authorList>
    </citation>
    <scope>NUCLEOTIDE SEQUENCE [LARGE SCALE GENOMIC DNA]</scope>
    <source>
        <strain evidence="4 5">Pr1d</strain>
    </source>
</reference>
<feature type="domain" description="DUF1559" evidence="3">
    <location>
        <begin position="39"/>
        <end position="324"/>
    </location>
</feature>
<dbReference type="Gene3D" id="3.30.700.10">
    <property type="entry name" value="Glycoprotein, Type 4 Pilin"/>
    <property type="match status" value="1"/>
</dbReference>
<evidence type="ECO:0000313" key="4">
    <source>
        <dbReference type="EMBL" id="QEG33208.1"/>
    </source>
</evidence>
<accession>A0A5B9Q2H2</accession>
<organism evidence="4 5">
    <name type="scientific">Bythopirellula goksoeyrii</name>
    <dbReference type="NCBI Taxonomy" id="1400387"/>
    <lineage>
        <taxon>Bacteria</taxon>
        <taxon>Pseudomonadati</taxon>
        <taxon>Planctomycetota</taxon>
        <taxon>Planctomycetia</taxon>
        <taxon>Pirellulales</taxon>
        <taxon>Lacipirellulaceae</taxon>
        <taxon>Bythopirellula</taxon>
    </lineage>
</organism>
<keyword evidence="2" id="KW-0472">Membrane</keyword>
<dbReference type="OrthoDB" id="255848at2"/>
<evidence type="ECO:0000313" key="5">
    <source>
        <dbReference type="Proteomes" id="UP000323917"/>
    </source>
</evidence>
<dbReference type="InterPro" id="IPR045584">
    <property type="entry name" value="Pilin-like"/>
</dbReference>
<dbReference type="Pfam" id="PF07963">
    <property type="entry name" value="N_methyl"/>
    <property type="match status" value="1"/>
</dbReference>
<dbReference type="InterPro" id="IPR011453">
    <property type="entry name" value="DUF1559"/>
</dbReference>
<dbReference type="NCBIfam" id="TIGR04294">
    <property type="entry name" value="pre_pil_HX9DG"/>
    <property type="match status" value="1"/>
</dbReference>
<dbReference type="NCBIfam" id="TIGR02532">
    <property type="entry name" value="IV_pilin_GFxxxE"/>
    <property type="match status" value="1"/>
</dbReference>
<sequence>MLGGFAVARHTKRAFTLVELLVVIAIIGVLVALLLPAIQAAREAARRTQCTNHLKNIGLAIQNHHDTYKRIPNSRRKFDYITWAAELWPFLEAGNIATTWNRHETYYGQTEAARTAQVPVYFCPSRRAPPQLSVVGDNDAGSASGANFPGALADFACNTGDDSPNASFNDNTYTYISGNQPPKEPTGPFRFSGHGDDDDGNGDVTPGIDDLSALPLQYKVTFSQIEDGLSNTAFVGEKHVPTDGPNGTWFGHISAKDNSIYNPDSWSTVGRKGGFTRPIATPEKGSSGGQELTDWNKNFGSWHPGICQFVFGDGAVHSLNIDIDGYMLGQICNKADGKTVDLDGKGIPFPVTQY</sequence>
<keyword evidence="2" id="KW-0812">Transmembrane</keyword>
<dbReference type="InterPro" id="IPR012902">
    <property type="entry name" value="N_methyl_site"/>
</dbReference>
<evidence type="ECO:0000256" key="1">
    <source>
        <dbReference type="SAM" id="MobiDB-lite"/>
    </source>
</evidence>
<dbReference type="AlphaFoldDB" id="A0A5B9Q2H2"/>
<keyword evidence="5" id="KW-1185">Reference proteome</keyword>
<dbReference type="EMBL" id="CP042913">
    <property type="protein sequence ID" value="QEG33208.1"/>
    <property type="molecule type" value="Genomic_DNA"/>
</dbReference>
<feature type="transmembrane region" description="Helical" evidence="2">
    <location>
        <begin position="20"/>
        <end position="38"/>
    </location>
</feature>
<name>A0A5B9Q2H2_9BACT</name>
<protein>
    <recommendedName>
        <fullName evidence="3">DUF1559 domain-containing protein</fullName>
    </recommendedName>
</protein>
<evidence type="ECO:0000256" key="2">
    <source>
        <dbReference type="SAM" id="Phobius"/>
    </source>
</evidence>
<dbReference type="PANTHER" id="PTHR30093">
    <property type="entry name" value="GENERAL SECRETION PATHWAY PROTEIN G"/>
    <property type="match status" value="1"/>
</dbReference>